<keyword evidence="2" id="KW-1133">Transmembrane helix</keyword>
<reference evidence="4" key="1">
    <citation type="journal article" date="2019" name="Nat. Commun.">
        <title>Expansion of phycobilisome linker gene families in mesophilic red algae.</title>
        <authorList>
            <person name="Lee J."/>
            <person name="Kim D."/>
            <person name="Bhattacharya D."/>
            <person name="Yoon H.S."/>
        </authorList>
    </citation>
    <scope>NUCLEOTIDE SEQUENCE [LARGE SCALE GENOMIC DNA]</scope>
    <source>
        <strain evidence="4">CCMP 1328</strain>
    </source>
</reference>
<evidence type="ECO:0000313" key="3">
    <source>
        <dbReference type="EMBL" id="KAA8493793.1"/>
    </source>
</evidence>
<name>A0A5J4YSK1_PORPP</name>
<comment type="caution">
    <text evidence="3">The sequence shown here is derived from an EMBL/GenBank/DDBJ whole genome shotgun (WGS) entry which is preliminary data.</text>
</comment>
<gene>
    <name evidence="3" type="ORF">FVE85_4930</name>
</gene>
<dbReference type="AlphaFoldDB" id="A0A5J4YSK1"/>
<keyword evidence="4" id="KW-1185">Reference proteome</keyword>
<keyword evidence="2" id="KW-0472">Membrane</keyword>
<feature type="transmembrane region" description="Helical" evidence="2">
    <location>
        <begin position="423"/>
        <end position="445"/>
    </location>
</feature>
<feature type="compositionally biased region" description="Low complexity" evidence="1">
    <location>
        <begin position="105"/>
        <end position="116"/>
    </location>
</feature>
<feature type="compositionally biased region" description="Low complexity" evidence="1">
    <location>
        <begin position="132"/>
        <end position="145"/>
    </location>
</feature>
<feature type="region of interest" description="Disordered" evidence="1">
    <location>
        <begin position="233"/>
        <end position="284"/>
    </location>
</feature>
<keyword evidence="2" id="KW-0812">Transmembrane</keyword>
<feature type="compositionally biased region" description="Basic and acidic residues" evidence="1">
    <location>
        <begin position="246"/>
        <end position="256"/>
    </location>
</feature>
<sequence>MSGGGKAAGGADFSRRRRVSDTNSDARVAQNRFARTASVASEIVESTSLQPPLAYHEKRRSDMAPALGTVSPTSRVGTAGVSPTAFGVPAKTQDLVIPSVPRETGAAAGSARSGSARPKKKLGRWLESKVSQQQTQVQLQQQGQQEPLSPSQYKHEQQQKEQDTRSTMRAPAEVIELGSRQTRVSDAQERRVSDAASPGILKSPRSAAREQSGEASVGRIPKYILEPDAVAVEGSAQDSGATISTKESRRAKAELRRSRRAGAAAKKSTRSSSSRQPQALGSTAADRNWRFTNIGALAEALGYALPPGMYDEDGNYDAAVVVPFLISLATSMADRVAELELKFLRGMKEARDQEFAMRNEIESLQQQIQTFEGAEEQKHRNLSLTLLENYRTAGQLEARLDILLATQRAAAAQDHLRQLLWRLLDGFVAMIWFLFQYLFVIPYSWVKSLS</sequence>
<dbReference type="EMBL" id="VRMN01000006">
    <property type="protein sequence ID" value="KAA8493793.1"/>
    <property type="molecule type" value="Genomic_DNA"/>
</dbReference>
<feature type="compositionally biased region" description="Basic and acidic residues" evidence="1">
    <location>
        <begin position="153"/>
        <end position="166"/>
    </location>
</feature>
<protein>
    <submittedName>
        <fullName evidence="3">Uncharacterized protein</fullName>
    </submittedName>
</protein>
<proteinExistence type="predicted"/>
<organism evidence="3 4">
    <name type="scientific">Porphyridium purpureum</name>
    <name type="common">Red alga</name>
    <name type="synonym">Porphyridium cruentum</name>
    <dbReference type="NCBI Taxonomy" id="35688"/>
    <lineage>
        <taxon>Eukaryota</taxon>
        <taxon>Rhodophyta</taxon>
        <taxon>Bangiophyceae</taxon>
        <taxon>Porphyridiales</taxon>
        <taxon>Porphyridiaceae</taxon>
        <taxon>Porphyridium</taxon>
    </lineage>
</organism>
<evidence type="ECO:0000256" key="2">
    <source>
        <dbReference type="SAM" id="Phobius"/>
    </source>
</evidence>
<evidence type="ECO:0000256" key="1">
    <source>
        <dbReference type="SAM" id="MobiDB-lite"/>
    </source>
</evidence>
<feature type="region of interest" description="Disordered" evidence="1">
    <location>
        <begin position="45"/>
        <end position="216"/>
    </location>
</feature>
<feature type="compositionally biased region" description="Polar residues" evidence="1">
    <location>
        <begin position="236"/>
        <end position="245"/>
    </location>
</feature>
<accession>A0A5J4YSK1</accession>
<feature type="region of interest" description="Disordered" evidence="1">
    <location>
        <begin position="1"/>
        <end position="30"/>
    </location>
</feature>
<evidence type="ECO:0000313" key="4">
    <source>
        <dbReference type="Proteomes" id="UP000324585"/>
    </source>
</evidence>
<dbReference type="Proteomes" id="UP000324585">
    <property type="component" value="Unassembled WGS sequence"/>
</dbReference>
<feature type="compositionally biased region" description="Low complexity" evidence="1">
    <location>
        <begin position="261"/>
        <end position="275"/>
    </location>
</feature>